<comment type="caution">
    <text evidence="2">The sequence shown here is derived from an EMBL/GenBank/DDBJ whole genome shotgun (WGS) entry which is preliminary data.</text>
</comment>
<organism evidence="2 3">
    <name type="scientific">Chlamydomonas eustigma</name>
    <dbReference type="NCBI Taxonomy" id="1157962"/>
    <lineage>
        <taxon>Eukaryota</taxon>
        <taxon>Viridiplantae</taxon>
        <taxon>Chlorophyta</taxon>
        <taxon>core chlorophytes</taxon>
        <taxon>Chlorophyceae</taxon>
        <taxon>CS clade</taxon>
        <taxon>Chlamydomonadales</taxon>
        <taxon>Chlamydomonadaceae</taxon>
        <taxon>Chlamydomonas</taxon>
    </lineage>
</organism>
<proteinExistence type="predicted"/>
<reference evidence="2 3" key="1">
    <citation type="submission" date="2017-08" db="EMBL/GenBank/DDBJ databases">
        <title>Acidophilic green algal genome provides insights into adaptation to an acidic environment.</title>
        <authorList>
            <person name="Hirooka S."/>
            <person name="Hirose Y."/>
            <person name="Kanesaki Y."/>
            <person name="Higuchi S."/>
            <person name="Fujiwara T."/>
            <person name="Onuma R."/>
            <person name="Era A."/>
            <person name="Ohbayashi R."/>
            <person name="Uzuka A."/>
            <person name="Nozaki H."/>
            <person name="Yoshikawa H."/>
            <person name="Miyagishima S.Y."/>
        </authorList>
    </citation>
    <scope>NUCLEOTIDE SEQUENCE [LARGE SCALE GENOMIC DNA]</scope>
    <source>
        <strain evidence="2 3">NIES-2499</strain>
    </source>
</reference>
<dbReference type="EMBL" id="BEGY01000100">
    <property type="protein sequence ID" value="GAX83514.1"/>
    <property type="molecule type" value="Genomic_DNA"/>
</dbReference>
<sequence length="162" mass="16424">MSWAARGAFGGVLLGATVGGPVGAVMGGIGGAIAGAYRDATGKTVLQTWLDSSECEKRAFLEAAGLLRPERLASNSTNSVANLNDGLSPAELEAVGVTEAQHGEAECVLCRVKIRAISKAFISSAASATSPSTEQVVAPRAEHMTPSAPPAYAGLSPYPEVP</sequence>
<keyword evidence="3" id="KW-1185">Reference proteome</keyword>
<evidence type="ECO:0000256" key="1">
    <source>
        <dbReference type="SAM" id="MobiDB-lite"/>
    </source>
</evidence>
<evidence type="ECO:0000313" key="3">
    <source>
        <dbReference type="Proteomes" id="UP000232323"/>
    </source>
</evidence>
<evidence type="ECO:0000313" key="2">
    <source>
        <dbReference type="EMBL" id="GAX83514.1"/>
    </source>
</evidence>
<dbReference type="Proteomes" id="UP000232323">
    <property type="component" value="Unassembled WGS sequence"/>
</dbReference>
<feature type="region of interest" description="Disordered" evidence="1">
    <location>
        <begin position="132"/>
        <end position="162"/>
    </location>
</feature>
<gene>
    <name evidence="2" type="ORF">CEUSTIGMA_g10939.t1</name>
</gene>
<accession>A0A250XKB8</accession>
<protein>
    <submittedName>
        <fullName evidence="2">Uncharacterized protein</fullName>
    </submittedName>
</protein>
<name>A0A250XKB8_9CHLO</name>
<dbReference type="AlphaFoldDB" id="A0A250XKB8"/>